<evidence type="ECO:0000313" key="13">
    <source>
        <dbReference type="EMBL" id="RCX32935.1"/>
    </source>
</evidence>
<comment type="caution">
    <text evidence="13">The sequence shown here is derived from an EMBL/GenBank/DDBJ whole genome shotgun (WGS) entry which is preliminary data.</text>
</comment>
<comment type="similarity">
    <text evidence="2 11">Belongs to the shikimate kinase family.</text>
</comment>
<dbReference type="EMBL" id="QPJY01000001">
    <property type="protein sequence ID" value="RCX32935.1"/>
    <property type="molecule type" value="Genomic_DNA"/>
</dbReference>
<evidence type="ECO:0000256" key="11">
    <source>
        <dbReference type="HAMAP-Rule" id="MF_00109"/>
    </source>
</evidence>
<evidence type="ECO:0000256" key="2">
    <source>
        <dbReference type="ARBA" id="ARBA00006997"/>
    </source>
</evidence>
<comment type="subcellular location">
    <subcellularLocation>
        <location evidence="11">Cytoplasm</location>
    </subcellularLocation>
</comment>
<dbReference type="GO" id="GO:0004765">
    <property type="term" value="F:shikimate kinase activity"/>
    <property type="evidence" value="ECO:0007669"/>
    <property type="project" value="UniProtKB-UniRule"/>
</dbReference>
<evidence type="ECO:0000256" key="5">
    <source>
        <dbReference type="ARBA" id="ARBA00022679"/>
    </source>
</evidence>
<gene>
    <name evidence="11" type="primary">aroK</name>
    <name evidence="13" type="ORF">DFQ59_101233</name>
</gene>
<dbReference type="InterPro" id="IPR023000">
    <property type="entry name" value="Shikimate_kinase_CS"/>
</dbReference>
<dbReference type="Proteomes" id="UP000252707">
    <property type="component" value="Unassembled WGS sequence"/>
</dbReference>
<dbReference type="InterPro" id="IPR003593">
    <property type="entry name" value="AAA+_ATPase"/>
</dbReference>
<dbReference type="HAMAP" id="MF_00109">
    <property type="entry name" value="Shikimate_kinase"/>
    <property type="match status" value="1"/>
</dbReference>
<keyword evidence="11" id="KW-0460">Magnesium</keyword>
<reference evidence="13 14" key="1">
    <citation type="submission" date="2018-07" db="EMBL/GenBank/DDBJ databases">
        <title>Genomic Encyclopedia of Type Strains, Phase IV (KMG-IV): sequencing the most valuable type-strain genomes for metagenomic binning, comparative biology and taxonomic classification.</title>
        <authorList>
            <person name="Goeker M."/>
        </authorList>
    </citation>
    <scope>NUCLEOTIDE SEQUENCE [LARGE SCALE GENOMIC DNA]</scope>
    <source>
        <strain evidence="13 14">DSM 26407</strain>
    </source>
</reference>
<dbReference type="UniPathway" id="UPA00053">
    <property type="reaction ID" value="UER00088"/>
</dbReference>
<dbReference type="PRINTS" id="PR01100">
    <property type="entry name" value="SHIKIMTKNASE"/>
</dbReference>
<keyword evidence="14" id="KW-1185">Reference proteome</keyword>
<dbReference type="Pfam" id="PF01202">
    <property type="entry name" value="SKI"/>
    <property type="match status" value="1"/>
</dbReference>
<accession>A0A369CIM2</accession>
<dbReference type="CDD" id="cd00464">
    <property type="entry name" value="SK"/>
    <property type="match status" value="1"/>
</dbReference>
<dbReference type="GO" id="GO:0005829">
    <property type="term" value="C:cytosol"/>
    <property type="evidence" value="ECO:0007669"/>
    <property type="project" value="TreeGrafter"/>
</dbReference>
<feature type="binding site" evidence="11">
    <location>
        <position position="139"/>
    </location>
    <ligand>
        <name>substrate</name>
    </ligand>
</feature>
<dbReference type="RefSeq" id="WP_114277831.1">
    <property type="nucleotide sequence ID" value="NZ_QPJY01000001.1"/>
</dbReference>
<keyword evidence="8 11" id="KW-0067">ATP-binding</keyword>
<keyword evidence="7 11" id="KW-0418">Kinase</keyword>
<comment type="cofactor">
    <cofactor evidence="11">
        <name>Mg(2+)</name>
        <dbReference type="ChEBI" id="CHEBI:18420"/>
    </cofactor>
    <text evidence="11">Binds 1 Mg(2+) ion per subunit.</text>
</comment>
<dbReference type="InterPro" id="IPR000623">
    <property type="entry name" value="Shikimate_kinase/TSH1"/>
</dbReference>
<feature type="binding site" evidence="11">
    <location>
        <position position="60"/>
    </location>
    <ligand>
        <name>substrate</name>
    </ligand>
</feature>
<dbReference type="SUPFAM" id="SSF52540">
    <property type="entry name" value="P-loop containing nucleoside triphosphate hydrolases"/>
    <property type="match status" value="1"/>
</dbReference>
<feature type="binding site" evidence="11">
    <location>
        <position position="82"/>
    </location>
    <ligand>
        <name>substrate</name>
    </ligand>
</feature>
<keyword evidence="4 11" id="KW-0028">Amino-acid biosynthesis</keyword>
<feature type="binding site" evidence="11">
    <location>
        <position position="18"/>
    </location>
    <ligand>
        <name>Mg(2+)</name>
        <dbReference type="ChEBI" id="CHEBI:18420"/>
    </ligand>
</feature>
<feature type="binding site" evidence="11">
    <location>
        <position position="36"/>
    </location>
    <ligand>
        <name>substrate</name>
    </ligand>
</feature>
<dbReference type="InterPro" id="IPR031322">
    <property type="entry name" value="Shikimate/glucono_kinase"/>
</dbReference>
<dbReference type="PANTHER" id="PTHR21087">
    <property type="entry name" value="SHIKIMATE KINASE"/>
    <property type="match status" value="1"/>
</dbReference>
<dbReference type="PANTHER" id="PTHR21087:SF16">
    <property type="entry name" value="SHIKIMATE KINASE 1, CHLOROPLASTIC"/>
    <property type="match status" value="1"/>
</dbReference>
<evidence type="ECO:0000313" key="14">
    <source>
        <dbReference type="Proteomes" id="UP000252707"/>
    </source>
</evidence>
<protein>
    <recommendedName>
        <fullName evidence="3 11">Shikimate kinase</fullName>
        <shortName evidence="11">SK</shortName>
        <ecNumber evidence="3 11">2.7.1.71</ecNumber>
    </recommendedName>
</protein>
<keyword evidence="11" id="KW-0963">Cytoplasm</keyword>
<feature type="binding site" evidence="11">
    <location>
        <begin position="14"/>
        <end position="19"/>
    </location>
    <ligand>
        <name>ATP</name>
        <dbReference type="ChEBI" id="CHEBI:30616"/>
    </ligand>
</feature>
<evidence type="ECO:0000256" key="1">
    <source>
        <dbReference type="ARBA" id="ARBA00004842"/>
    </source>
</evidence>
<dbReference type="SMART" id="SM00382">
    <property type="entry name" value="AAA"/>
    <property type="match status" value="1"/>
</dbReference>
<evidence type="ECO:0000256" key="8">
    <source>
        <dbReference type="ARBA" id="ARBA00022840"/>
    </source>
</evidence>
<name>A0A369CIM2_9GAMM</name>
<dbReference type="PROSITE" id="PS01128">
    <property type="entry name" value="SHIKIMATE_KINASE"/>
    <property type="match status" value="1"/>
</dbReference>
<dbReference type="AlphaFoldDB" id="A0A369CIM2"/>
<comment type="pathway">
    <text evidence="1 11">Metabolic intermediate biosynthesis; chorismate biosynthesis; chorismate from D-erythrose 4-phosphate and phosphoenolpyruvate: step 5/7.</text>
</comment>
<comment type="function">
    <text evidence="11">Catalyzes the specific phosphorylation of the 3-hydroxyl group of shikimic acid using ATP as a cosubstrate.</text>
</comment>
<keyword evidence="5 11" id="KW-0808">Transferase</keyword>
<comment type="subunit">
    <text evidence="11">Monomer.</text>
</comment>
<dbReference type="Gene3D" id="3.40.50.300">
    <property type="entry name" value="P-loop containing nucleotide triphosphate hydrolases"/>
    <property type="match status" value="1"/>
</dbReference>
<dbReference type="GO" id="GO:0005524">
    <property type="term" value="F:ATP binding"/>
    <property type="evidence" value="ECO:0007669"/>
    <property type="project" value="UniProtKB-UniRule"/>
</dbReference>
<proteinExistence type="inferred from homology"/>
<keyword evidence="6 11" id="KW-0547">Nucleotide-binding</keyword>
<feature type="binding site" evidence="11">
    <location>
        <position position="120"/>
    </location>
    <ligand>
        <name>ATP</name>
        <dbReference type="ChEBI" id="CHEBI:30616"/>
    </ligand>
</feature>
<dbReference type="GO" id="GO:0008652">
    <property type="term" value="P:amino acid biosynthetic process"/>
    <property type="evidence" value="ECO:0007669"/>
    <property type="project" value="UniProtKB-KW"/>
</dbReference>
<evidence type="ECO:0000256" key="10">
    <source>
        <dbReference type="ARBA" id="ARBA00048567"/>
    </source>
</evidence>
<feature type="binding site" evidence="11">
    <location>
        <position position="156"/>
    </location>
    <ligand>
        <name>ATP</name>
        <dbReference type="ChEBI" id="CHEBI:30616"/>
    </ligand>
</feature>
<dbReference type="GO" id="GO:0000287">
    <property type="term" value="F:magnesium ion binding"/>
    <property type="evidence" value="ECO:0007669"/>
    <property type="project" value="UniProtKB-UniRule"/>
</dbReference>
<evidence type="ECO:0000256" key="3">
    <source>
        <dbReference type="ARBA" id="ARBA00012154"/>
    </source>
</evidence>
<organism evidence="13 14">
    <name type="scientific">Thioalbus denitrificans</name>
    <dbReference type="NCBI Taxonomy" id="547122"/>
    <lineage>
        <taxon>Bacteria</taxon>
        <taxon>Pseudomonadati</taxon>
        <taxon>Pseudomonadota</taxon>
        <taxon>Gammaproteobacteria</taxon>
        <taxon>Chromatiales</taxon>
        <taxon>Ectothiorhodospiraceae</taxon>
        <taxon>Thioalbus</taxon>
    </lineage>
</organism>
<dbReference type="NCBIfam" id="NF003456">
    <property type="entry name" value="PRK05057.1"/>
    <property type="match status" value="1"/>
</dbReference>
<dbReference type="GO" id="GO:0009423">
    <property type="term" value="P:chorismate biosynthetic process"/>
    <property type="evidence" value="ECO:0007669"/>
    <property type="project" value="UniProtKB-UniRule"/>
</dbReference>
<evidence type="ECO:0000256" key="6">
    <source>
        <dbReference type="ARBA" id="ARBA00022741"/>
    </source>
</evidence>
<feature type="domain" description="AAA+ ATPase" evidence="12">
    <location>
        <begin position="3"/>
        <end position="142"/>
    </location>
</feature>
<keyword evidence="11" id="KW-0479">Metal-binding</keyword>
<sequence>MHPNENIFLVGPMGAGKTTIGRLVARSLSREFLDSDHEIEARTGADIPWIFDVEGESGFRRRERLAIDDLTQLKGVVLATGGGAVLDPDNRRHLGSRGMVVYLCTSVDQQLDRTRKDRNRPLLQTEDPRRRLEELMAIRDPLYREIADLVIETDGRTARSVASEIVRKLRLGPDAPEARE</sequence>
<evidence type="ECO:0000256" key="4">
    <source>
        <dbReference type="ARBA" id="ARBA00022605"/>
    </source>
</evidence>
<evidence type="ECO:0000259" key="12">
    <source>
        <dbReference type="SMART" id="SM00382"/>
    </source>
</evidence>
<dbReference type="OrthoDB" id="9800332at2"/>
<dbReference type="InterPro" id="IPR027417">
    <property type="entry name" value="P-loop_NTPase"/>
</dbReference>
<evidence type="ECO:0000256" key="9">
    <source>
        <dbReference type="ARBA" id="ARBA00023141"/>
    </source>
</evidence>
<dbReference type="EC" id="2.7.1.71" evidence="3 11"/>
<keyword evidence="9 11" id="KW-0057">Aromatic amino acid biosynthesis</keyword>
<comment type="catalytic activity">
    <reaction evidence="10 11">
        <text>shikimate + ATP = 3-phosphoshikimate + ADP + H(+)</text>
        <dbReference type="Rhea" id="RHEA:13121"/>
        <dbReference type="ChEBI" id="CHEBI:15378"/>
        <dbReference type="ChEBI" id="CHEBI:30616"/>
        <dbReference type="ChEBI" id="CHEBI:36208"/>
        <dbReference type="ChEBI" id="CHEBI:145989"/>
        <dbReference type="ChEBI" id="CHEBI:456216"/>
        <dbReference type="EC" id="2.7.1.71"/>
    </reaction>
</comment>
<evidence type="ECO:0000256" key="7">
    <source>
        <dbReference type="ARBA" id="ARBA00022777"/>
    </source>
</evidence>
<dbReference type="GO" id="GO:0009073">
    <property type="term" value="P:aromatic amino acid family biosynthetic process"/>
    <property type="evidence" value="ECO:0007669"/>
    <property type="project" value="UniProtKB-KW"/>
</dbReference>